<feature type="transmembrane region" description="Helical" evidence="6">
    <location>
        <begin position="87"/>
        <end position="109"/>
    </location>
</feature>
<comment type="caution">
    <text evidence="7">The sequence shown here is derived from an EMBL/GenBank/DDBJ whole genome shotgun (WGS) entry which is preliminary data.</text>
</comment>
<comment type="subcellular location">
    <subcellularLocation>
        <location evidence="1">Membrane</location>
        <topology evidence="1">Multi-pass membrane protein</topology>
    </subcellularLocation>
</comment>
<feature type="transmembrane region" description="Helical" evidence="6">
    <location>
        <begin position="149"/>
        <end position="169"/>
    </location>
</feature>
<dbReference type="InterPro" id="IPR051633">
    <property type="entry name" value="AceTr"/>
</dbReference>
<feature type="transmembrane region" description="Helical" evidence="6">
    <location>
        <begin position="176"/>
        <end position="197"/>
    </location>
</feature>
<dbReference type="PANTHER" id="PTHR31123:SF1">
    <property type="entry name" value="ACCUMULATION OF DYADS PROTEIN 2-RELATED"/>
    <property type="match status" value="1"/>
</dbReference>
<keyword evidence="4 6" id="KW-1133">Transmembrane helix</keyword>
<evidence type="ECO:0000256" key="2">
    <source>
        <dbReference type="ARBA" id="ARBA00005587"/>
    </source>
</evidence>
<evidence type="ECO:0008006" key="9">
    <source>
        <dbReference type="Google" id="ProtNLM"/>
    </source>
</evidence>
<dbReference type="PANTHER" id="PTHR31123">
    <property type="entry name" value="ACCUMULATION OF DYADS PROTEIN 2-RELATED"/>
    <property type="match status" value="1"/>
</dbReference>
<evidence type="ECO:0000313" key="7">
    <source>
        <dbReference type="EMBL" id="GJQ15942.1"/>
    </source>
</evidence>
<evidence type="ECO:0000256" key="3">
    <source>
        <dbReference type="ARBA" id="ARBA00022692"/>
    </source>
</evidence>
<sequence>MCPNETSQPPSQANEDIESLKDLPPNSFIRRYSYGDMGGMSKEYHAPVKQLISLGHPEALGLAGFAATDFMLSCINASLLPSSLTNSIVALAFFYGGTAQLIAGILTFIKQNTFGGVAFCSYGAFWLTFGVLITLEAEYGSKILSEPDYTTALGFILVCYTIFNTYLFVATMAHNIQLYIIFLTLEMQLVLVDMHFFGAISSIPGGVMGMLCSISAWVLSATIVINDSFGTTVIPNPELKELAIFRSWLKILRNEQ</sequence>
<evidence type="ECO:0000256" key="5">
    <source>
        <dbReference type="ARBA" id="ARBA00023136"/>
    </source>
</evidence>
<dbReference type="Pfam" id="PF01184">
    <property type="entry name" value="Gpr1_Fun34_YaaH"/>
    <property type="match status" value="1"/>
</dbReference>
<gene>
    <name evidence="7" type="ORF">GpartN1_g7733.t1</name>
</gene>
<feature type="transmembrane region" description="Helical" evidence="6">
    <location>
        <begin position="203"/>
        <end position="225"/>
    </location>
</feature>
<feature type="transmembrane region" description="Helical" evidence="6">
    <location>
        <begin position="116"/>
        <end position="137"/>
    </location>
</feature>
<dbReference type="NCBIfam" id="NF038013">
    <property type="entry name" value="AceTr_1"/>
    <property type="match status" value="1"/>
</dbReference>
<protein>
    <recommendedName>
        <fullName evidence="9">Acetate transporter</fullName>
    </recommendedName>
</protein>
<dbReference type="AlphaFoldDB" id="A0A9C7Q8D9"/>
<dbReference type="GO" id="GO:0015123">
    <property type="term" value="F:acetate transmembrane transporter activity"/>
    <property type="evidence" value="ECO:0007669"/>
    <property type="project" value="TreeGrafter"/>
</dbReference>
<accession>A0A9C7Q8D9</accession>
<reference evidence="7" key="2">
    <citation type="submission" date="2022-01" db="EMBL/GenBank/DDBJ databases">
        <authorList>
            <person name="Hirooka S."/>
            <person name="Miyagishima S.Y."/>
        </authorList>
    </citation>
    <scope>NUCLEOTIDE SEQUENCE</scope>
    <source>
        <strain evidence="7">NBRC 102759</strain>
    </source>
</reference>
<evidence type="ECO:0000313" key="8">
    <source>
        <dbReference type="Proteomes" id="UP001061958"/>
    </source>
</evidence>
<dbReference type="OrthoDB" id="2012235at2759"/>
<dbReference type="GO" id="GO:0005886">
    <property type="term" value="C:plasma membrane"/>
    <property type="evidence" value="ECO:0007669"/>
    <property type="project" value="TreeGrafter"/>
</dbReference>
<evidence type="ECO:0000256" key="6">
    <source>
        <dbReference type="SAM" id="Phobius"/>
    </source>
</evidence>
<keyword evidence="5 6" id="KW-0472">Membrane</keyword>
<organism evidence="7 8">
    <name type="scientific">Galdieria partita</name>
    <dbReference type="NCBI Taxonomy" id="83374"/>
    <lineage>
        <taxon>Eukaryota</taxon>
        <taxon>Rhodophyta</taxon>
        <taxon>Bangiophyceae</taxon>
        <taxon>Galdieriales</taxon>
        <taxon>Galdieriaceae</taxon>
        <taxon>Galdieria</taxon>
    </lineage>
</organism>
<name>A0A9C7Q8D9_9RHOD</name>
<comment type="similarity">
    <text evidence="2">Belongs to the acetate uptake transporter (AceTr) (TC 2.A.96) family.</text>
</comment>
<dbReference type="Proteomes" id="UP001061958">
    <property type="component" value="Unassembled WGS sequence"/>
</dbReference>
<keyword evidence="3 6" id="KW-0812">Transmembrane</keyword>
<evidence type="ECO:0000256" key="1">
    <source>
        <dbReference type="ARBA" id="ARBA00004141"/>
    </source>
</evidence>
<dbReference type="EMBL" id="BQMJ01000078">
    <property type="protein sequence ID" value="GJQ15942.1"/>
    <property type="molecule type" value="Genomic_DNA"/>
</dbReference>
<proteinExistence type="inferred from homology"/>
<reference evidence="7" key="1">
    <citation type="journal article" date="2022" name="Proc. Natl. Acad. Sci. U.S.A.">
        <title>Life cycle and functional genomics of the unicellular red alga Galdieria for elucidating algal and plant evolution and industrial use.</title>
        <authorList>
            <person name="Hirooka S."/>
            <person name="Itabashi T."/>
            <person name="Ichinose T.M."/>
            <person name="Onuma R."/>
            <person name="Fujiwara T."/>
            <person name="Yamashita S."/>
            <person name="Jong L.W."/>
            <person name="Tomita R."/>
            <person name="Iwane A.H."/>
            <person name="Miyagishima S.Y."/>
        </authorList>
    </citation>
    <scope>NUCLEOTIDE SEQUENCE</scope>
    <source>
        <strain evidence="7">NBRC 102759</strain>
    </source>
</reference>
<dbReference type="InterPro" id="IPR000791">
    <property type="entry name" value="Gpr1/Fun34/SatP-like"/>
</dbReference>
<keyword evidence="8" id="KW-1185">Reference proteome</keyword>
<evidence type="ECO:0000256" key="4">
    <source>
        <dbReference type="ARBA" id="ARBA00022989"/>
    </source>
</evidence>